<dbReference type="Proteomes" id="UP001500253">
    <property type="component" value="Unassembled WGS sequence"/>
</dbReference>
<evidence type="ECO:0000313" key="3">
    <source>
        <dbReference type="EMBL" id="GAA2323998.1"/>
    </source>
</evidence>
<evidence type="ECO:0000259" key="2">
    <source>
        <dbReference type="Pfam" id="PF13427"/>
    </source>
</evidence>
<protein>
    <recommendedName>
        <fullName evidence="2">Adenylyltransferase AadA C-terminal domain-containing protein</fullName>
    </recommendedName>
</protein>
<keyword evidence="4" id="KW-1185">Reference proteome</keyword>
<comment type="caution">
    <text evidence="3">The sequence shown here is derived from an EMBL/GenBank/DDBJ whole genome shotgun (WGS) entry which is preliminary data.</text>
</comment>
<accession>A0ABP5S6W4</accession>
<dbReference type="EMBL" id="BAAASD010000001">
    <property type="protein sequence ID" value="GAA2323998.1"/>
    <property type="molecule type" value="Genomic_DNA"/>
</dbReference>
<feature type="domain" description="Adenylyltransferase AadA C-terminal" evidence="2">
    <location>
        <begin position="2"/>
        <end position="61"/>
    </location>
</feature>
<name>A0ABP5S6W4_9ACTN</name>
<proteinExistence type="predicted"/>
<evidence type="ECO:0000313" key="4">
    <source>
        <dbReference type="Proteomes" id="UP001500253"/>
    </source>
</evidence>
<reference evidence="4" key="1">
    <citation type="journal article" date="2019" name="Int. J. Syst. Evol. Microbiol.">
        <title>The Global Catalogue of Microorganisms (GCM) 10K type strain sequencing project: providing services to taxonomists for standard genome sequencing and annotation.</title>
        <authorList>
            <consortium name="The Broad Institute Genomics Platform"/>
            <consortium name="The Broad Institute Genome Sequencing Center for Infectious Disease"/>
            <person name="Wu L."/>
            <person name="Ma J."/>
        </authorList>
    </citation>
    <scope>NUCLEOTIDE SEQUENCE [LARGE SCALE GENOMIC DNA]</scope>
    <source>
        <strain evidence="4">JCM 4316</strain>
    </source>
</reference>
<dbReference type="InterPro" id="IPR025184">
    <property type="entry name" value="AadA_C"/>
</dbReference>
<evidence type="ECO:0000256" key="1">
    <source>
        <dbReference type="ARBA" id="ARBA00022679"/>
    </source>
</evidence>
<sequence length="86" mass="9398">MWAVLGVSRLHCTLATGGMTSKCGAGRYARKTFDTRWHPVIEESLFLRSGGAEGRRRYRNPVARRRDTLAFLDVAIDSALASAAGS</sequence>
<keyword evidence="1" id="KW-0808">Transferase</keyword>
<gene>
    <name evidence="3" type="ORF">GCM10010246_00900</name>
</gene>
<organism evidence="3 4">
    <name type="scientific">Streptomyces cuspidosporus</name>
    <dbReference type="NCBI Taxonomy" id="66882"/>
    <lineage>
        <taxon>Bacteria</taxon>
        <taxon>Bacillati</taxon>
        <taxon>Actinomycetota</taxon>
        <taxon>Actinomycetes</taxon>
        <taxon>Kitasatosporales</taxon>
        <taxon>Streptomycetaceae</taxon>
        <taxon>Streptomyces</taxon>
    </lineage>
</organism>
<dbReference type="Pfam" id="PF13427">
    <property type="entry name" value="AadA_C"/>
    <property type="match status" value="1"/>
</dbReference>